<evidence type="ECO:0000313" key="2">
    <source>
        <dbReference type="Proteomes" id="UP000240418"/>
    </source>
</evidence>
<dbReference type="RefSeq" id="WP_106606630.1">
    <property type="nucleotide sequence ID" value="NZ_PYGJ01000001.1"/>
</dbReference>
<comment type="caution">
    <text evidence="1">The sequence shown here is derived from an EMBL/GenBank/DDBJ whole genome shotgun (WGS) entry which is preliminary data.</text>
</comment>
<organism evidence="1 2">
    <name type="scientific">Shimia abyssi</name>
    <dbReference type="NCBI Taxonomy" id="1662395"/>
    <lineage>
        <taxon>Bacteria</taxon>
        <taxon>Pseudomonadati</taxon>
        <taxon>Pseudomonadota</taxon>
        <taxon>Alphaproteobacteria</taxon>
        <taxon>Rhodobacterales</taxon>
        <taxon>Roseobacteraceae</taxon>
    </lineage>
</organism>
<gene>
    <name evidence="1" type="ORF">CLV88_101340</name>
</gene>
<keyword evidence="2" id="KW-1185">Reference proteome</keyword>
<accession>A0A2P8FJL6</accession>
<evidence type="ECO:0000313" key="1">
    <source>
        <dbReference type="EMBL" id="PSL21916.1"/>
    </source>
</evidence>
<dbReference type="OrthoDB" id="7872837at2"/>
<dbReference type="AlphaFoldDB" id="A0A2P8FJL6"/>
<dbReference type="EMBL" id="PYGJ01000001">
    <property type="protein sequence ID" value="PSL21916.1"/>
    <property type="molecule type" value="Genomic_DNA"/>
</dbReference>
<protein>
    <submittedName>
        <fullName evidence="1">Uncharacterized protein</fullName>
    </submittedName>
</protein>
<proteinExistence type="predicted"/>
<reference evidence="1 2" key="1">
    <citation type="submission" date="2018-03" db="EMBL/GenBank/DDBJ databases">
        <title>Genomic Encyclopedia of Archaeal and Bacterial Type Strains, Phase II (KMG-II): from individual species to whole genera.</title>
        <authorList>
            <person name="Goeker M."/>
        </authorList>
    </citation>
    <scope>NUCLEOTIDE SEQUENCE [LARGE SCALE GENOMIC DNA]</scope>
    <source>
        <strain evidence="1 2">DSM 100673</strain>
    </source>
</reference>
<dbReference type="Proteomes" id="UP000240418">
    <property type="component" value="Unassembled WGS sequence"/>
</dbReference>
<name>A0A2P8FJL6_9RHOB</name>
<sequence length="138" mass="15100">MTVSATPTKTVSICGAILILIGSTAQALPIWPHQQAEAFATCSGRFSALATHLQSHRKPGAKENLELKAEFDLMLEAVLPYALEEGVTLPEQRRWRSAGWGQIAALLADVSYGLDQSQIERATNALEFHIQDCRDLLL</sequence>